<dbReference type="InterPro" id="IPR003810">
    <property type="entry name" value="Mntp/YtaF"/>
</dbReference>
<evidence type="ECO:0000256" key="4">
    <source>
        <dbReference type="ARBA" id="ARBA00023136"/>
    </source>
</evidence>
<dbReference type="EMBL" id="JPVN01000002">
    <property type="protein sequence ID" value="KGR80171.1"/>
    <property type="molecule type" value="Genomic_DNA"/>
</dbReference>
<evidence type="ECO:0000256" key="3">
    <source>
        <dbReference type="ARBA" id="ARBA00022989"/>
    </source>
</evidence>
<proteinExistence type="predicted"/>
<feature type="transmembrane region" description="Helical" evidence="5">
    <location>
        <begin position="6"/>
        <end position="21"/>
    </location>
</feature>
<keyword evidence="3 5" id="KW-1133">Transmembrane helix</keyword>
<organism evidence="6 7">
    <name type="scientific">Ureibacillus manganicus DSM 26584</name>
    <dbReference type="NCBI Taxonomy" id="1384049"/>
    <lineage>
        <taxon>Bacteria</taxon>
        <taxon>Bacillati</taxon>
        <taxon>Bacillota</taxon>
        <taxon>Bacilli</taxon>
        <taxon>Bacillales</taxon>
        <taxon>Caryophanaceae</taxon>
        <taxon>Ureibacillus</taxon>
    </lineage>
</organism>
<evidence type="ECO:0000256" key="2">
    <source>
        <dbReference type="ARBA" id="ARBA00022692"/>
    </source>
</evidence>
<sequence>MQEILIGLIVALDVVALYLLLPSVKQRFLLALWTALLHMIFPIIGFTIGNMMVAFLTQWSNIISSILLFFIGLHLILSTQNRQINPIPVSILAISASLDTFSVSISFGMLNLQKYLFIVSAGIWTFFLSYISLTLARKGHRKYKGKSLKWVAGISLMAFSIYALLNYQ</sequence>
<dbReference type="Pfam" id="PF02659">
    <property type="entry name" value="Mntp"/>
    <property type="match status" value="1"/>
</dbReference>
<dbReference type="OrthoDB" id="2452195at2"/>
<reference evidence="6 7" key="1">
    <citation type="submission" date="2014-02" db="EMBL/GenBank/DDBJ databases">
        <title>Draft genome sequence of Lysinibacillus manganicus DSM 26584T.</title>
        <authorList>
            <person name="Zhang F."/>
            <person name="Wang G."/>
            <person name="Zhang L."/>
        </authorList>
    </citation>
    <scope>NUCLEOTIDE SEQUENCE [LARGE SCALE GENOMIC DNA]</scope>
    <source>
        <strain evidence="6 7">DSM 26584</strain>
    </source>
</reference>
<dbReference type="AlphaFoldDB" id="A0A0A3I5U3"/>
<comment type="caution">
    <text evidence="6">The sequence shown here is derived from an EMBL/GenBank/DDBJ whole genome shotgun (WGS) entry which is preliminary data.</text>
</comment>
<gene>
    <name evidence="6" type="ORF">CD29_02090</name>
</gene>
<dbReference type="Proteomes" id="UP000030416">
    <property type="component" value="Unassembled WGS sequence"/>
</dbReference>
<dbReference type="RefSeq" id="WP_036182321.1">
    <property type="nucleotide sequence ID" value="NZ_AVDA01000002.1"/>
</dbReference>
<evidence type="ECO:0000256" key="1">
    <source>
        <dbReference type="ARBA" id="ARBA00022475"/>
    </source>
</evidence>
<dbReference type="eggNOG" id="COG1971">
    <property type="taxonomic scope" value="Bacteria"/>
</dbReference>
<evidence type="ECO:0000256" key="5">
    <source>
        <dbReference type="SAM" id="Phobius"/>
    </source>
</evidence>
<keyword evidence="2 5" id="KW-0812">Transmembrane</keyword>
<dbReference type="PANTHER" id="PTHR35529">
    <property type="entry name" value="MANGANESE EFFLUX PUMP MNTP-RELATED"/>
    <property type="match status" value="1"/>
</dbReference>
<evidence type="ECO:0000313" key="6">
    <source>
        <dbReference type="EMBL" id="KGR80171.1"/>
    </source>
</evidence>
<feature type="transmembrane region" description="Helical" evidence="5">
    <location>
        <begin position="148"/>
        <end position="165"/>
    </location>
</feature>
<feature type="transmembrane region" description="Helical" evidence="5">
    <location>
        <begin position="59"/>
        <end position="77"/>
    </location>
</feature>
<keyword evidence="4 5" id="KW-0472">Membrane</keyword>
<dbReference type="STRING" id="1384049.CD29_02090"/>
<keyword evidence="1" id="KW-1003">Cell membrane</keyword>
<feature type="transmembrane region" description="Helical" evidence="5">
    <location>
        <begin position="89"/>
        <end position="109"/>
    </location>
</feature>
<dbReference type="PANTHER" id="PTHR35529:SF1">
    <property type="entry name" value="MANGANESE EFFLUX PUMP MNTP-RELATED"/>
    <property type="match status" value="1"/>
</dbReference>
<keyword evidence="7" id="KW-1185">Reference proteome</keyword>
<protein>
    <submittedName>
        <fullName evidence="6">Membrane protein</fullName>
    </submittedName>
</protein>
<evidence type="ECO:0000313" key="7">
    <source>
        <dbReference type="Proteomes" id="UP000030416"/>
    </source>
</evidence>
<feature type="transmembrane region" description="Helical" evidence="5">
    <location>
        <begin position="28"/>
        <end position="53"/>
    </location>
</feature>
<feature type="transmembrane region" description="Helical" evidence="5">
    <location>
        <begin position="115"/>
        <end position="136"/>
    </location>
</feature>
<accession>A0A0A3I5U3</accession>
<name>A0A0A3I5U3_9BACL</name>